<dbReference type="RefSeq" id="XP_020896946.1">
    <property type="nucleotide sequence ID" value="XM_021041287.2"/>
</dbReference>
<evidence type="ECO:0000313" key="3">
    <source>
        <dbReference type="Proteomes" id="UP000887567"/>
    </source>
</evidence>
<protein>
    <recommendedName>
        <fullName evidence="1">NIDO domain-containing protein</fullName>
    </recommendedName>
</protein>
<dbReference type="Proteomes" id="UP000887567">
    <property type="component" value="Unplaced"/>
</dbReference>
<dbReference type="InterPro" id="IPR051495">
    <property type="entry name" value="Epithelial_Barrier/Signaling"/>
</dbReference>
<keyword evidence="3" id="KW-1185">Reference proteome</keyword>
<name>A0A913X0D7_EXADI</name>
<dbReference type="KEGG" id="epa:110235791"/>
<dbReference type="Pfam" id="PF06119">
    <property type="entry name" value="NIDO"/>
    <property type="match status" value="1"/>
</dbReference>
<feature type="domain" description="NIDO" evidence="1">
    <location>
        <begin position="4"/>
        <end position="160"/>
    </location>
</feature>
<dbReference type="GeneID" id="110235791"/>
<dbReference type="SMART" id="SM00539">
    <property type="entry name" value="NIDO"/>
    <property type="match status" value="1"/>
</dbReference>
<sequence length="329" mass="37319">MIAPFWADVVTTKGGAIWYRQTTSKNVLREASLDVRNAFPEFPNFSARWMFVATWEKVPFYGTKNKNITNTFQSVLLSDGRHSFVRFNYYNITWTSATTSGGKSSNGLGGTEASCGFNSGFGNYHYNVTNNGYRNISVLDLPHKTNVKQPGVLMFRTDGITIQEPTGRTTKGGESEWVKMNFDEVCFGARNDAYGSFVNHVKGGRVAAIKLVYLRGFVRCANSAVHNSRWGCSGIKKLSHFPFNVIGTNQNNRVLFPKEEILVYSTMWYNLPFADNQHSNELVFTGDYFNSFHFPLNDQMKIWYGEDLANHSERDNHGRVCVDVYVKFI</sequence>
<evidence type="ECO:0000313" key="2">
    <source>
        <dbReference type="EnsemblMetazoa" id="XP_020896946.1"/>
    </source>
</evidence>
<organism evidence="2 3">
    <name type="scientific">Exaiptasia diaphana</name>
    <name type="common">Tropical sea anemone</name>
    <name type="synonym">Aiptasia pulchella</name>
    <dbReference type="NCBI Taxonomy" id="2652724"/>
    <lineage>
        <taxon>Eukaryota</taxon>
        <taxon>Metazoa</taxon>
        <taxon>Cnidaria</taxon>
        <taxon>Anthozoa</taxon>
        <taxon>Hexacorallia</taxon>
        <taxon>Actiniaria</taxon>
        <taxon>Aiptasiidae</taxon>
        <taxon>Exaiptasia</taxon>
    </lineage>
</organism>
<proteinExistence type="predicted"/>
<dbReference type="PANTHER" id="PTHR13802:SF59">
    <property type="entry name" value="SUSHI DOMAIN-CONTAINING PROTEIN 2"/>
    <property type="match status" value="1"/>
</dbReference>
<dbReference type="OrthoDB" id="5945099at2759"/>
<dbReference type="PROSITE" id="PS51220">
    <property type="entry name" value="NIDO"/>
    <property type="match status" value="1"/>
</dbReference>
<evidence type="ECO:0000259" key="1">
    <source>
        <dbReference type="PROSITE" id="PS51220"/>
    </source>
</evidence>
<dbReference type="GO" id="GO:0007160">
    <property type="term" value="P:cell-matrix adhesion"/>
    <property type="evidence" value="ECO:0007669"/>
    <property type="project" value="InterPro"/>
</dbReference>
<accession>A0A913X0D7</accession>
<dbReference type="AlphaFoldDB" id="A0A913X0D7"/>
<reference evidence="2" key="1">
    <citation type="submission" date="2022-11" db="UniProtKB">
        <authorList>
            <consortium name="EnsemblMetazoa"/>
        </authorList>
    </citation>
    <scope>IDENTIFICATION</scope>
</reference>
<dbReference type="PANTHER" id="PTHR13802">
    <property type="entry name" value="MUCIN 4-RELATED"/>
    <property type="match status" value="1"/>
</dbReference>
<dbReference type="InterPro" id="IPR003886">
    <property type="entry name" value="NIDO_dom"/>
</dbReference>
<dbReference type="EnsemblMetazoa" id="XM_021041287.2">
    <property type="protein sequence ID" value="XP_020896946.1"/>
    <property type="gene ID" value="LOC110235791"/>
</dbReference>